<evidence type="ECO:0000313" key="3">
    <source>
        <dbReference type="Proteomes" id="UP000722791"/>
    </source>
</evidence>
<proteinExistence type="predicted"/>
<feature type="signal peptide" evidence="1">
    <location>
        <begin position="1"/>
        <end position="43"/>
    </location>
</feature>
<keyword evidence="1" id="KW-0732">Signal</keyword>
<feature type="non-terminal residue" evidence="2">
    <location>
        <position position="387"/>
    </location>
</feature>
<name>A0A8J4G5C2_9CHLO</name>
<organism evidence="2 3">
    <name type="scientific">Volvox reticuliferus</name>
    <dbReference type="NCBI Taxonomy" id="1737510"/>
    <lineage>
        <taxon>Eukaryota</taxon>
        <taxon>Viridiplantae</taxon>
        <taxon>Chlorophyta</taxon>
        <taxon>core chlorophytes</taxon>
        <taxon>Chlorophyceae</taxon>
        <taxon>CS clade</taxon>
        <taxon>Chlamydomonadales</taxon>
        <taxon>Volvocaceae</taxon>
        <taxon>Volvox</taxon>
    </lineage>
</organism>
<dbReference type="Proteomes" id="UP000722791">
    <property type="component" value="Unassembled WGS sequence"/>
</dbReference>
<sequence>NIFEPNLNPCIAILSMCRRPSAVACAAAAAFLAAAALLCAAQAQPTTLNTRFDGYTYVSNVIGYVNMTTDYCDIQAAIAAGNFTAAHEIYATGKNSYSGLSRRTFYRFATFVPAAGVMEPLHDALAMRRNASWLDAMIKDAVAKRNGPLTLGLIQVAALKYFVHEVDEAFTKISTYLADPTNNDILISDATGAPHNVDEAFALWAGGSPTACATLSGWATRLGSDLEATFLGKSFVNSAMTLAINELLAASRKAESSSYNNTRFMVQRYVTVMGLQGVLRSVYRAEAAVACKRSPAQIADAQAMIAVHWTYLEPMLVARNVRADYVHALHQALTAPTPRYSQALAAIRTVVSAMGRRMAEIGSPKFDRVTAGWNCNPSVMATSGRRR</sequence>
<protein>
    <submittedName>
        <fullName evidence="2">Uncharacterized protein</fullName>
    </submittedName>
</protein>
<dbReference type="EMBL" id="BNCQ01000007">
    <property type="protein sequence ID" value="GIM00338.1"/>
    <property type="molecule type" value="Genomic_DNA"/>
</dbReference>
<gene>
    <name evidence="2" type="ORF">Vretimale_5482</name>
</gene>
<dbReference type="Pfam" id="PF07692">
    <property type="entry name" value="Fea1"/>
    <property type="match status" value="1"/>
</dbReference>
<accession>A0A8J4G5C2</accession>
<comment type="caution">
    <text evidence="2">The sequence shown here is derived from an EMBL/GenBank/DDBJ whole genome shotgun (WGS) entry which is preliminary data.</text>
</comment>
<evidence type="ECO:0000313" key="2">
    <source>
        <dbReference type="EMBL" id="GIM00338.1"/>
    </source>
</evidence>
<evidence type="ECO:0000256" key="1">
    <source>
        <dbReference type="SAM" id="SignalP"/>
    </source>
</evidence>
<feature type="chain" id="PRO_5035206095" evidence="1">
    <location>
        <begin position="44"/>
        <end position="387"/>
    </location>
</feature>
<dbReference type="InterPro" id="IPR011643">
    <property type="entry name" value="HCR1"/>
</dbReference>
<dbReference type="AlphaFoldDB" id="A0A8J4G5C2"/>
<reference evidence="2" key="1">
    <citation type="journal article" date="2021" name="Proc. Natl. Acad. Sci. U.S.A.">
        <title>Three genomes in the algal genus Volvox reveal the fate of a haploid sex-determining region after a transition to homothallism.</title>
        <authorList>
            <person name="Yamamoto K."/>
            <person name="Hamaji T."/>
            <person name="Kawai-Toyooka H."/>
            <person name="Matsuzaki R."/>
            <person name="Takahashi F."/>
            <person name="Nishimura Y."/>
            <person name="Kawachi M."/>
            <person name="Noguchi H."/>
            <person name="Minakuchi Y."/>
            <person name="Umen J.G."/>
            <person name="Toyoda A."/>
            <person name="Nozaki H."/>
        </authorList>
    </citation>
    <scope>NUCLEOTIDE SEQUENCE</scope>
    <source>
        <strain evidence="2">NIES-3785</strain>
    </source>
</reference>